<dbReference type="GO" id="GO:0005524">
    <property type="term" value="F:ATP binding"/>
    <property type="evidence" value="ECO:0007669"/>
    <property type="project" value="UniProtKB-KW"/>
</dbReference>
<dbReference type="InterPro" id="IPR027417">
    <property type="entry name" value="P-loop_NTPase"/>
</dbReference>
<evidence type="ECO:0000256" key="5">
    <source>
        <dbReference type="ARBA" id="ARBA00023186"/>
    </source>
</evidence>
<keyword evidence="2 6" id="KW-0677">Repeat</keyword>
<dbReference type="SMART" id="SM01086">
    <property type="entry name" value="ClpB_D2-small"/>
    <property type="match status" value="1"/>
</dbReference>
<dbReference type="Gene3D" id="1.10.1780.10">
    <property type="entry name" value="Clp, N-terminal domain"/>
    <property type="match status" value="1"/>
</dbReference>
<evidence type="ECO:0000256" key="2">
    <source>
        <dbReference type="ARBA" id="ARBA00022737"/>
    </source>
</evidence>
<dbReference type="Pfam" id="PF10431">
    <property type="entry name" value="ClpB_D2-small"/>
    <property type="match status" value="1"/>
</dbReference>
<evidence type="ECO:0000313" key="9">
    <source>
        <dbReference type="EMBL" id="RNF58699.1"/>
    </source>
</evidence>
<dbReference type="EMBL" id="RIZI01000190">
    <property type="protein sequence ID" value="RNF58699.1"/>
    <property type="molecule type" value="Genomic_DNA"/>
</dbReference>
<dbReference type="GO" id="GO:0043335">
    <property type="term" value="P:protein unfolding"/>
    <property type="evidence" value="ECO:0007669"/>
    <property type="project" value="InterPro"/>
</dbReference>
<dbReference type="PROSITE" id="PS51903">
    <property type="entry name" value="CLP_R"/>
    <property type="match status" value="1"/>
</dbReference>
<dbReference type="RefSeq" id="WP_123105610.1">
    <property type="nucleotide sequence ID" value="NZ_CP127527.1"/>
</dbReference>
<evidence type="ECO:0000259" key="8">
    <source>
        <dbReference type="PROSITE" id="PS51903"/>
    </source>
</evidence>
<dbReference type="GO" id="GO:0008233">
    <property type="term" value="F:peptidase activity"/>
    <property type="evidence" value="ECO:0007669"/>
    <property type="project" value="UniProtKB-KW"/>
</dbReference>
<dbReference type="FunFam" id="3.40.50.300:FF:000010">
    <property type="entry name" value="Chaperone clpB 1, putative"/>
    <property type="match status" value="1"/>
</dbReference>
<dbReference type="OrthoDB" id="5287200at2"/>
<dbReference type="Pfam" id="PF00004">
    <property type="entry name" value="AAA"/>
    <property type="match status" value="1"/>
</dbReference>
<comment type="similarity">
    <text evidence="1 7">Belongs to the ClpA/ClpB family.</text>
</comment>
<dbReference type="SUPFAM" id="SSF81923">
    <property type="entry name" value="Double Clp-N motif"/>
    <property type="match status" value="1"/>
</dbReference>
<evidence type="ECO:0000256" key="6">
    <source>
        <dbReference type="PROSITE-ProRule" id="PRU01251"/>
    </source>
</evidence>
<accession>A0A3M8QQY9</accession>
<dbReference type="InterPro" id="IPR001270">
    <property type="entry name" value="ClpA/B"/>
</dbReference>
<name>A0A3M8QQY9_9PROT</name>
<feature type="domain" description="Clp R" evidence="8">
    <location>
        <begin position="1"/>
        <end position="144"/>
    </location>
</feature>
<dbReference type="InterPro" id="IPR019489">
    <property type="entry name" value="Clp_ATPase_C"/>
</dbReference>
<evidence type="ECO:0000256" key="7">
    <source>
        <dbReference type="RuleBase" id="RU004432"/>
    </source>
</evidence>
<sequence>MIDKALEQSINQSFQIARTYGHEYASVEHLLLALLDNPQGMEVLEACGADRDALAREIRDFLEHKVPAAGPAGTVNTQPSVGFQRVIQRALYHVQSAGKDAVSGANVLVALFAERESHAVYFLQKARVSRLDVVNYLAHGVRKDELFEDEDESVAPGGAEEKKSAKDPLTAYARNLNALARRGRLDPLIGRQEELTRALQVLARRRKNNPLFVGEPGVGKTAIVEGLARAIVAGKVPAILADATVYALDMGALIAGSRYRGDFEERLKGVLKALAKKNHAILFIDEIHTLVGAGAASGGAMDASNLLKPALASGELKCIGATTYQEYRQYFEKDRALSRRFQKIDVPEPSQEETVQILRGLKGQFEAHHALRYTDAALRAAAELSIKHIHDRFLPDKAIDLIDEVGAAQALLPPSKRKKSIGVHDIEEMVARVARIPGKTVSMDDRQSLKNLERDLGLVIYGQEAAIHELSSAIKMARAGLRHHEKPVGAFLFSGPTGVGKTELTRQLAALLGIPLLRFDMSEYMERHTVSRLIGAPPGYVGYDQAGQLTEAVNKHPHAVLLLDEIEKAHPDIFNILLQIMDHGKLTDASGHAVDFRNVILIMTTNAGAEAHGKKAVGFVHAARQAEGEEMESIRRVFSPEFRNRLDAVVPFAPLAPEVVLHVVDKFLMELDEQLLQKGYSLEVSPELRQWLAKQGYDPQMGARPMARVIQEHLKKPLADHILFGDIKKGGRILATLMDGKPVVEVLREPAPEPA</sequence>
<keyword evidence="9" id="KW-0378">Hydrolase</keyword>
<dbReference type="CDD" id="cd00009">
    <property type="entry name" value="AAA"/>
    <property type="match status" value="1"/>
</dbReference>
<dbReference type="PANTHER" id="PTHR11638">
    <property type="entry name" value="ATP-DEPENDENT CLP PROTEASE"/>
    <property type="match status" value="1"/>
</dbReference>
<dbReference type="CDD" id="cd19499">
    <property type="entry name" value="RecA-like_ClpB_Hsp104-like"/>
    <property type="match status" value="1"/>
</dbReference>
<dbReference type="InterPro" id="IPR013461">
    <property type="entry name" value="ClpA"/>
</dbReference>
<dbReference type="Gene3D" id="1.10.8.60">
    <property type="match status" value="2"/>
</dbReference>
<dbReference type="InterPro" id="IPR041546">
    <property type="entry name" value="ClpA/ClpB_AAA_lid"/>
</dbReference>
<keyword evidence="9" id="KW-0645">Protease</keyword>
<dbReference type="GO" id="GO:0016887">
    <property type="term" value="F:ATP hydrolysis activity"/>
    <property type="evidence" value="ECO:0007669"/>
    <property type="project" value="InterPro"/>
</dbReference>
<dbReference type="PROSITE" id="PS00871">
    <property type="entry name" value="CLPAB_2"/>
    <property type="match status" value="1"/>
</dbReference>
<dbReference type="InterPro" id="IPR004176">
    <property type="entry name" value="Clp_R_N"/>
</dbReference>
<dbReference type="SUPFAM" id="SSF52540">
    <property type="entry name" value="P-loop containing nucleoside triphosphate hydrolases"/>
    <property type="match status" value="2"/>
</dbReference>
<dbReference type="InterPro" id="IPR018368">
    <property type="entry name" value="ClpA/B_CS1"/>
</dbReference>
<dbReference type="GO" id="GO:0005737">
    <property type="term" value="C:cytoplasm"/>
    <property type="evidence" value="ECO:0007669"/>
    <property type="project" value="TreeGrafter"/>
</dbReference>
<dbReference type="SMART" id="SM00382">
    <property type="entry name" value="AAA"/>
    <property type="match status" value="2"/>
</dbReference>
<dbReference type="InterPro" id="IPR003593">
    <property type="entry name" value="AAA+_ATPase"/>
</dbReference>
<dbReference type="PRINTS" id="PR00300">
    <property type="entry name" value="CLPPROTEASEA"/>
</dbReference>
<keyword evidence="5 7" id="KW-0143">Chaperone</keyword>
<dbReference type="InterPro" id="IPR003959">
    <property type="entry name" value="ATPase_AAA_core"/>
</dbReference>
<reference evidence="9" key="1">
    <citation type="submission" date="2018-10" db="EMBL/GenBank/DDBJ databases">
        <title>Acidithiobacillus sulfuriphilus sp. nov.: an extremely acidophilic sulfur-oxidizing chemolithotroph isolated from a neutral pH environment.</title>
        <authorList>
            <person name="Falagan C."/>
            <person name="Moya-Beltran A."/>
            <person name="Quatrini R."/>
            <person name="Johnson D.B."/>
        </authorList>
    </citation>
    <scope>NUCLEOTIDE SEQUENCE [LARGE SCALE GENOMIC DNA]</scope>
    <source>
        <strain evidence="9">CJ-2</strain>
    </source>
</reference>
<proteinExistence type="inferred from homology"/>
<dbReference type="Pfam" id="PF02861">
    <property type="entry name" value="Clp_N"/>
    <property type="match status" value="1"/>
</dbReference>
<dbReference type="FunFam" id="3.40.50.300:FF:000025">
    <property type="entry name" value="ATP-dependent Clp protease subunit"/>
    <property type="match status" value="1"/>
</dbReference>
<keyword evidence="3 7" id="KW-0547">Nucleotide-binding</keyword>
<dbReference type="GO" id="GO:0006508">
    <property type="term" value="P:proteolysis"/>
    <property type="evidence" value="ECO:0007669"/>
    <property type="project" value="UniProtKB-KW"/>
</dbReference>
<evidence type="ECO:0000256" key="3">
    <source>
        <dbReference type="ARBA" id="ARBA00022741"/>
    </source>
</evidence>
<dbReference type="GO" id="GO:0034605">
    <property type="term" value="P:cellular response to heat"/>
    <property type="evidence" value="ECO:0007669"/>
    <property type="project" value="TreeGrafter"/>
</dbReference>
<evidence type="ECO:0000256" key="1">
    <source>
        <dbReference type="ARBA" id="ARBA00008675"/>
    </source>
</evidence>
<dbReference type="AlphaFoldDB" id="A0A3M8QQY9"/>
<gene>
    <name evidence="9" type="primary">clpA</name>
    <name evidence="9" type="ORF">EC580_12670</name>
</gene>
<protein>
    <submittedName>
        <fullName evidence="9">ATP-dependent Clp protease ATP-binding subunit ClpA</fullName>
    </submittedName>
</protein>
<dbReference type="PROSITE" id="PS00870">
    <property type="entry name" value="CLPAB_1"/>
    <property type="match status" value="1"/>
</dbReference>
<dbReference type="InterPro" id="IPR028299">
    <property type="entry name" value="ClpA/B_CS2"/>
</dbReference>
<dbReference type="NCBIfam" id="TIGR02639">
    <property type="entry name" value="ClpA"/>
    <property type="match status" value="1"/>
</dbReference>
<comment type="caution">
    <text evidence="9">The sequence shown here is derived from an EMBL/GenBank/DDBJ whole genome shotgun (WGS) entry which is preliminary data.</text>
</comment>
<dbReference type="Gene3D" id="3.40.50.300">
    <property type="entry name" value="P-loop containing nucleotide triphosphate hydrolases"/>
    <property type="match status" value="2"/>
</dbReference>
<dbReference type="Pfam" id="PF07724">
    <property type="entry name" value="AAA_2"/>
    <property type="match status" value="1"/>
</dbReference>
<evidence type="ECO:0000256" key="4">
    <source>
        <dbReference type="ARBA" id="ARBA00022840"/>
    </source>
</evidence>
<dbReference type="InterPro" id="IPR050130">
    <property type="entry name" value="ClpA_ClpB"/>
</dbReference>
<dbReference type="PANTHER" id="PTHR11638:SF111">
    <property type="entry name" value="ATP-DEPENDENT CLP PROTEASE ATP-BINDING SUBUNIT CLPA"/>
    <property type="match status" value="1"/>
</dbReference>
<keyword evidence="4 7" id="KW-0067">ATP-binding</keyword>
<dbReference type="Pfam" id="PF17871">
    <property type="entry name" value="AAA_lid_9"/>
    <property type="match status" value="1"/>
</dbReference>
<organism evidence="9">
    <name type="scientific">Acidithiobacillus sulfuriphilus</name>
    <dbReference type="NCBI Taxonomy" id="1867749"/>
    <lineage>
        <taxon>Bacteria</taxon>
        <taxon>Pseudomonadati</taxon>
        <taxon>Pseudomonadota</taxon>
        <taxon>Acidithiobacillia</taxon>
        <taxon>Acidithiobacillales</taxon>
        <taxon>Acidithiobacillaceae</taxon>
        <taxon>Acidithiobacillus</taxon>
    </lineage>
</organism>
<dbReference type="InterPro" id="IPR036628">
    <property type="entry name" value="Clp_N_dom_sf"/>
</dbReference>